<keyword evidence="12 17" id="KW-1133">Transmembrane helix</keyword>
<dbReference type="PANTHER" id="PTHR32309:SF13">
    <property type="entry name" value="FERRIC ENTEROBACTIN TRANSPORT PROTEIN FEPE"/>
    <property type="match status" value="1"/>
</dbReference>
<dbReference type="EC" id="2.7.10.2" evidence="4"/>
<keyword evidence="7" id="KW-0808">Transferase</keyword>
<dbReference type="CDD" id="cd05387">
    <property type="entry name" value="BY-kinase"/>
    <property type="match status" value="1"/>
</dbReference>
<evidence type="ECO:0000256" key="16">
    <source>
        <dbReference type="SAM" id="Coils"/>
    </source>
</evidence>
<feature type="transmembrane region" description="Helical" evidence="17">
    <location>
        <begin position="36"/>
        <end position="55"/>
    </location>
</feature>
<evidence type="ECO:0000256" key="10">
    <source>
        <dbReference type="ARBA" id="ARBA00022777"/>
    </source>
</evidence>
<evidence type="ECO:0000259" key="19">
    <source>
        <dbReference type="Pfam" id="PF13614"/>
    </source>
</evidence>
<keyword evidence="9" id="KW-0547">Nucleotide-binding</keyword>
<evidence type="ECO:0000256" key="13">
    <source>
        <dbReference type="ARBA" id="ARBA00023136"/>
    </source>
</evidence>
<evidence type="ECO:0000256" key="8">
    <source>
        <dbReference type="ARBA" id="ARBA00022692"/>
    </source>
</evidence>
<accession>A0A5C6RX87</accession>
<evidence type="ECO:0000256" key="14">
    <source>
        <dbReference type="ARBA" id="ARBA00023137"/>
    </source>
</evidence>
<comment type="subcellular location">
    <subcellularLocation>
        <location evidence="1">Cell inner membrane</location>
        <topology evidence="1">Multi-pass membrane protein</topology>
    </subcellularLocation>
</comment>
<evidence type="ECO:0000256" key="6">
    <source>
        <dbReference type="ARBA" id="ARBA00022519"/>
    </source>
</evidence>
<evidence type="ECO:0000313" key="20">
    <source>
        <dbReference type="EMBL" id="TXB66429.1"/>
    </source>
</evidence>
<keyword evidence="5" id="KW-1003">Cell membrane</keyword>
<dbReference type="SUPFAM" id="SSF52540">
    <property type="entry name" value="P-loop containing nucleoside triphosphate hydrolases"/>
    <property type="match status" value="1"/>
</dbReference>
<keyword evidence="8 17" id="KW-0812">Transmembrane</keyword>
<dbReference type="InterPro" id="IPR050445">
    <property type="entry name" value="Bact_polysacc_biosynth/exp"/>
</dbReference>
<dbReference type="AlphaFoldDB" id="A0A5C6RX87"/>
<evidence type="ECO:0000256" key="2">
    <source>
        <dbReference type="ARBA" id="ARBA00007316"/>
    </source>
</evidence>
<protein>
    <recommendedName>
        <fullName evidence="4">non-specific protein-tyrosine kinase</fullName>
        <ecNumber evidence="4">2.7.10.2</ecNumber>
    </recommendedName>
</protein>
<dbReference type="PANTHER" id="PTHR32309">
    <property type="entry name" value="TYROSINE-PROTEIN KINASE"/>
    <property type="match status" value="1"/>
</dbReference>
<dbReference type="Gene3D" id="3.40.50.300">
    <property type="entry name" value="P-loop containing nucleotide triphosphate hydrolases"/>
    <property type="match status" value="1"/>
</dbReference>
<evidence type="ECO:0000256" key="9">
    <source>
        <dbReference type="ARBA" id="ARBA00022741"/>
    </source>
</evidence>
<dbReference type="Pfam" id="PF02706">
    <property type="entry name" value="Wzz"/>
    <property type="match status" value="1"/>
</dbReference>
<feature type="domain" description="Polysaccharide chain length determinant N-terminal" evidence="18">
    <location>
        <begin position="27"/>
        <end position="112"/>
    </location>
</feature>
<dbReference type="InterPro" id="IPR003856">
    <property type="entry name" value="LPS_length_determ_N"/>
</dbReference>
<keyword evidence="11" id="KW-0067">ATP-binding</keyword>
<keyword evidence="14" id="KW-0829">Tyrosine-protein kinase</keyword>
<sequence>MNDPIRRRPRQPVKAAPARVERMDSEEFMQLLRRNIWLILVVVLLVIGGTAAYLMRQTPLYSAQSAMALTNSEVRISQIDTQMEVYDLTRARVETELDRLRSRSFAEDVASRLDLFANTEFLPVTEDGPPLGSSERARAVIDKLLKSYSVQRTGESLVITIMAEAAYPQLAADIANGVVNAFIDQSVTRQVEGIERSTEYLRRQIDTSGEQLTLEQMQMADFIRENVLDDAELPERLRRERSHMTSVLAVMDGRAQGDTAERQKLEADLKEVEDQLAERTRNEMQLSRMERSVDLLSTRYQTMVERLNQLEPQRDQVDPDARQVTAAEVPYEPSWPNIPTTLALALPAGLVLGFILALLRSSMNRQIWTGAQATHLTQLPNLGNIPRLAGRRLFGRKHAPTRFLRRFPRSEFSEAIRSLVTIWSSQGTSNVRHRLAMVTSALPNEGKSTVATSLAAVAALDGQRVLLLDFDPHRAGASLMIEGNREAHPLGALNDGSVPVGDAIYPVPEYENFDVLRIDRDSRLTPKNIDDFGETVLPQLTSEYDLIVIDTPPVLGMADAARVGILADETLVVVRAGKTPESALRNCVERLEDSGVRLSGTVLNDIDPRRYRQMNLGGGYGYY</sequence>
<evidence type="ECO:0000256" key="15">
    <source>
        <dbReference type="ARBA" id="ARBA00051245"/>
    </source>
</evidence>
<comment type="similarity">
    <text evidence="2">Belongs to the CpsD/CapB family.</text>
</comment>
<evidence type="ECO:0000256" key="12">
    <source>
        <dbReference type="ARBA" id="ARBA00022989"/>
    </source>
</evidence>
<dbReference type="InterPro" id="IPR027417">
    <property type="entry name" value="P-loop_NTPase"/>
</dbReference>
<feature type="coiled-coil region" evidence="16">
    <location>
        <begin position="255"/>
        <end position="282"/>
    </location>
</feature>
<evidence type="ECO:0000256" key="17">
    <source>
        <dbReference type="SAM" id="Phobius"/>
    </source>
</evidence>
<dbReference type="Proteomes" id="UP000321562">
    <property type="component" value="Unassembled WGS sequence"/>
</dbReference>
<evidence type="ECO:0000259" key="18">
    <source>
        <dbReference type="Pfam" id="PF02706"/>
    </source>
</evidence>
<keyword evidence="6" id="KW-0997">Cell inner membrane</keyword>
<keyword evidence="16" id="KW-0175">Coiled coil</keyword>
<organism evidence="20 21">
    <name type="scientific">Paracoccus aurantiacus</name>
    <dbReference type="NCBI Taxonomy" id="2599412"/>
    <lineage>
        <taxon>Bacteria</taxon>
        <taxon>Pseudomonadati</taxon>
        <taxon>Pseudomonadota</taxon>
        <taxon>Alphaproteobacteria</taxon>
        <taxon>Rhodobacterales</taxon>
        <taxon>Paracoccaceae</taxon>
        <taxon>Paracoccus</taxon>
    </lineage>
</organism>
<keyword evidence="13 17" id="KW-0472">Membrane</keyword>
<comment type="caution">
    <text evidence="20">The sequence shown here is derived from an EMBL/GenBank/DDBJ whole genome shotgun (WGS) entry which is preliminary data.</text>
</comment>
<reference evidence="20 21" key="1">
    <citation type="submission" date="2019-08" db="EMBL/GenBank/DDBJ databases">
        <authorList>
            <person name="Ye J."/>
        </authorList>
    </citation>
    <scope>NUCLEOTIDE SEQUENCE [LARGE SCALE GENOMIC DNA]</scope>
    <source>
        <strain evidence="20 21">TK008</strain>
    </source>
</reference>
<comment type="similarity">
    <text evidence="3">Belongs to the etk/wzc family.</text>
</comment>
<dbReference type="Pfam" id="PF13614">
    <property type="entry name" value="AAA_31"/>
    <property type="match status" value="1"/>
</dbReference>
<feature type="domain" description="AAA" evidence="19">
    <location>
        <begin position="446"/>
        <end position="576"/>
    </location>
</feature>
<gene>
    <name evidence="20" type="ORF">FQV27_16090</name>
</gene>
<evidence type="ECO:0000256" key="4">
    <source>
        <dbReference type="ARBA" id="ARBA00011903"/>
    </source>
</evidence>
<name>A0A5C6RX87_9RHOB</name>
<evidence type="ECO:0000313" key="21">
    <source>
        <dbReference type="Proteomes" id="UP000321562"/>
    </source>
</evidence>
<proteinExistence type="inferred from homology"/>
<evidence type="ECO:0000256" key="11">
    <source>
        <dbReference type="ARBA" id="ARBA00022840"/>
    </source>
</evidence>
<comment type="catalytic activity">
    <reaction evidence="15">
        <text>L-tyrosyl-[protein] + ATP = O-phospho-L-tyrosyl-[protein] + ADP + H(+)</text>
        <dbReference type="Rhea" id="RHEA:10596"/>
        <dbReference type="Rhea" id="RHEA-COMP:10136"/>
        <dbReference type="Rhea" id="RHEA-COMP:20101"/>
        <dbReference type="ChEBI" id="CHEBI:15378"/>
        <dbReference type="ChEBI" id="CHEBI:30616"/>
        <dbReference type="ChEBI" id="CHEBI:46858"/>
        <dbReference type="ChEBI" id="CHEBI:61978"/>
        <dbReference type="ChEBI" id="CHEBI:456216"/>
        <dbReference type="EC" id="2.7.10.2"/>
    </reaction>
</comment>
<dbReference type="InterPro" id="IPR025669">
    <property type="entry name" value="AAA_dom"/>
</dbReference>
<evidence type="ECO:0000256" key="3">
    <source>
        <dbReference type="ARBA" id="ARBA00008883"/>
    </source>
</evidence>
<evidence type="ECO:0000256" key="5">
    <source>
        <dbReference type="ARBA" id="ARBA00022475"/>
    </source>
</evidence>
<dbReference type="EMBL" id="VOPL01000008">
    <property type="protein sequence ID" value="TXB66429.1"/>
    <property type="molecule type" value="Genomic_DNA"/>
</dbReference>
<dbReference type="InterPro" id="IPR005702">
    <property type="entry name" value="Wzc-like_C"/>
</dbReference>
<keyword evidence="10" id="KW-0418">Kinase</keyword>
<keyword evidence="21" id="KW-1185">Reference proteome</keyword>
<dbReference type="GO" id="GO:0005886">
    <property type="term" value="C:plasma membrane"/>
    <property type="evidence" value="ECO:0007669"/>
    <property type="project" value="UniProtKB-SubCell"/>
</dbReference>
<evidence type="ECO:0000256" key="7">
    <source>
        <dbReference type="ARBA" id="ARBA00022679"/>
    </source>
</evidence>
<dbReference type="GO" id="GO:0004713">
    <property type="term" value="F:protein tyrosine kinase activity"/>
    <property type="evidence" value="ECO:0007669"/>
    <property type="project" value="TreeGrafter"/>
</dbReference>
<evidence type="ECO:0000256" key="1">
    <source>
        <dbReference type="ARBA" id="ARBA00004429"/>
    </source>
</evidence>
<dbReference type="OrthoDB" id="230260at2"/>
<dbReference type="RefSeq" id="WP_147100516.1">
    <property type="nucleotide sequence ID" value="NZ_JBHUFH010000001.1"/>
</dbReference>